<protein>
    <recommendedName>
        <fullName evidence="11">Cyclic nucleotide-binding domain-containing protein</fullName>
    </recommendedName>
</protein>
<feature type="transmembrane region" description="Helical" evidence="10">
    <location>
        <begin position="207"/>
        <end position="231"/>
    </location>
</feature>
<evidence type="ECO:0000256" key="9">
    <source>
        <dbReference type="SAM" id="MobiDB-lite"/>
    </source>
</evidence>
<dbReference type="Gene3D" id="1.10.287.70">
    <property type="match status" value="1"/>
</dbReference>
<dbReference type="GO" id="GO:0035725">
    <property type="term" value="P:sodium ion transmembrane transport"/>
    <property type="evidence" value="ECO:0007669"/>
    <property type="project" value="TreeGrafter"/>
</dbReference>
<evidence type="ECO:0000256" key="2">
    <source>
        <dbReference type="ARBA" id="ARBA00022448"/>
    </source>
</evidence>
<comment type="subcellular location">
    <subcellularLocation>
        <location evidence="1">Membrane</location>
        <topology evidence="1">Multi-pass membrane protein</topology>
    </subcellularLocation>
</comment>
<gene>
    <name evidence="12" type="ORF">SDRG_12680</name>
</gene>
<keyword evidence="8" id="KW-0407">Ion channel</keyword>
<dbReference type="Proteomes" id="UP000030762">
    <property type="component" value="Unassembled WGS sequence"/>
</dbReference>
<dbReference type="InterPro" id="IPR051413">
    <property type="entry name" value="K/Na_HCN_channel"/>
</dbReference>
<dbReference type="InterPro" id="IPR014710">
    <property type="entry name" value="RmlC-like_jellyroll"/>
</dbReference>
<dbReference type="GO" id="GO:0098855">
    <property type="term" value="C:HCN channel complex"/>
    <property type="evidence" value="ECO:0007669"/>
    <property type="project" value="TreeGrafter"/>
</dbReference>
<dbReference type="EMBL" id="JH767182">
    <property type="protein sequence ID" value="EQC29679.1"/>
    <property type="molecule type" value="Genomic_DNA"/>
</dbReference>
<keyword evidence="6 10" id="KW-0472">Membrane</keyword>
<keyword evidence="5" id="KW-0406">Ion transport</keyword>
<feature type="compositionally biased region" description="Pro residues" evidence="9">
    <location>
        <begin position="636"/>
        <end position="656"/>
    </location>
</feature>
<evidence type="ECO:0000259" key="11">
    <source>
        <dbReference type="PROSITE" id="PS50042"/>
    </source>
</evidence>
<dbReference type="SUPFAM" id="SSF81324">
    <property type="entry name" value="Voltage-gated potassium channels"/>
    <property type="match status" value="1"/>
</dbReference>
<evidence type="ECO:0000256" key="4">
    <source>
        <dbReference type="ARBA" id="ARBA00022989"/>
    </source>
</evidence>
<feature type="region of interest" description="Disordered" evidence="9">
    <location>
        <begin position="702"/>
        <end position="777"/>
    </location>
</feature>
<keyword evidence="2" id="KW-0813">Transport</keyword>
<feature type="region of interest" description="Disordered" evidence="9">
    <location>
        <begin position="1"/>
        <end position="29"/>
    </location>
</feature>
<feature type="compositionally biased region" description="Acidic residues" evidence="9">
    <location>
        <begin position="713"/>
        <end position="730"/>
    </location>
</feature>
<evidence type="ECO:0000256" key="6">
    <source>
        <dbReference type="ARBA" id="ARBA00023136"/>
    </source>
</evidence>
<dbReference type="GO" id="GO:0003254">
    <property type="term" value="P:regulation of membrane depolarization"/>
    <property type="evidence" value="ECO:0007669"/>
    <property type="project" value="TreeGrafter"/>
</dbReference>
<feature type="compositionally biased region" description="Basic and acidic residues" evidence="9">
    <location>
        <begin position="758"/>
        <end position="770"/>
    </location>
</feature>
<dbReference type="GO" id="GO:0005249">
    <property type="term" value="F:voltage-gated potassium channel activity"/>
    <property type="evidence" value="ECO:0007669"/>
    <property type="project" value="TreeGrafter"/>
</dbReference>
<sequence length="777" mass="87116">MKAGTSNKVAPGPSTSQVPPDGDSHEAEGEYAENVRAKALWQRVVSLTLPRPDVEIIDIYHRRTLPQLLMVHPNSSFRRAWDLSIAAAVIYVCIMTPASLGFDFVAWGSNVASFESFLDACFVCDMVLSFRTGYYENGELHMEARVVARHYLRSWFIVDFVSNFPLSYVIPSSNKRQTSVKILKLQKIPKLLRFGVLLKYMRQYAKYYHLLVTGITMSLGLHIFTCIWANIFNNCYADVTLCSDWDTASSIYAESFHNVLLTFLGIAEASSFQMTSQLASPFETYRPNMYTLSSFIALFGVLNCALLFGHTLTLLLSWDQQSSTFRNRMDVISSEMKYYDLPADLQHRVKRNYDYLWINQRAYSDMTLLNQPGLSKPLRTTIALHLYKDLLNTVPIFAGSDGRFLGKVCMALDTAVYLPADVIIHQDDIGREMFIVRKGTVEVLPPRAKTSALHPIMRKLRSTKDGARILLKDGDFFGETALVAEVRRTNTVVADSICDLNVLSKHAFNEILAEYPEFGVKMKKSVVARQLANMNFQSSTAKLKVETELNHLVDKSLMRRRFDMSFKGIYRSKRMADKLQAIQDRNRRAEAKPARKSIIQGLMARKASVTQLLSRRGFVLKPSPSGKNVIEQLDTPPGPPSAPPPGQELPPPPDPPSVVVDESRLASLTSEPLPASDMVPMALLEINRMVADIKKAMDKVQRKIAQQARQSLDGDDDDDSDSDDVADDDDGARSSPMALSRSRFKLGTEPPILEANEEDHSMPAHSDAEPKAPSSEF</sequence>
<feature type="region of interest" description="Disordered" evidence="9">
    <location>
        <begin position="620"/>
        <end position="660"/>
    </location>
</feature>
<dbReference type="OrthoDB" id="421226at2759"/>
<evidence type="ECO:0000256" key="10">
    <source>
        <dbReference type="SAM" id="Phobius"/>
    </source>
</evidence>
<dbReference type="Gene3D" id="1.10.287.630">
    <property type="entry name" value="Helix hairpin bin"/>
    <property type="match status" value="1"/>
</dbReference>
<dbReference type="Gene3D" id="2.60.120.10">
    <property type="entry name" value="Jelly Rolls"/>
    <property type="match status" value="1"/>
</dbReference>
<keyword evidence="4 10" id="KW-1133">Transmembrane helix</keyword>
<feature type="transmembrane region" description="Helical" evidence="10">
    <location>
        <begin position="80"/>
        <end position="100"/>
    </location>
</feature>
<evidence type="ECO:0000256" key="3">
    <source>
        <dbReference type="ARBA" id="ARBA00022692"/>
    </source>
</evidence>
<proteinExistence type="predicted"/>
<organism evidence="12 13">
    <name type="scientific">Saprolegnia diclina (strain VS20)</name>
    <dbReference type="NCBI Taxonomy" id="1156394"/>
    <lineage>
        <taxon>Eukaryota</taxon>
        <taxon>Sar</taxon>
        <taxon>Stramenopiles</taxon>
        <taxon>Oomycota</taxon>
        <taxon>Saprolegniomycetes</taxon>
        <taxon>Saprolegniales</taxon>
        <taxon>Saprolegniaceae</taxon>
        <taxon>Saprolegnia</taxon>
    </lineage>
</organism>
<evidence type="ECO:0000313" key="13">
    <source>
        <dbReference type="Proteomes" id="UP000030762"/>
    </source>
</evidence>
<keyword evidence="3 10" id="KW-0812">Transmembrane</keyword>
<feature type="compositionally biased region" description="Polar residues" evidence="9">
    <location>
        <begin position="1"/>
        <end position="18"/>
    </location>
</feature>
<feature type="domain" description="Cyclic nucleotide-binding" evidence="11">
    <location>
        <begin position="396"/>
        <end position="529"/>
    </location>
</feature>
<keyword evidence="7" id="KW-1071">Ligand-gated ion channel</keyword>
<evidence type="ECO:0000256" key="7">
    <source>
        <dbReference type="ARBA" id="ARBA00023286"/>
    </source>
</evidence>
<dbReference type="FunFam" id="1.10.287.630:FF:000001">
    <property type="entry name" value="Cyclic nucleotide-gated channel alpha 3"/>
    <property type="match status" value="1"/>
</dbReference>
<dbReference type="InterPro" id="IPR018490">
    <property type="entry name" value="cNMP-bd_dom_sf"/>
</dbReference>
<dbReference type="PANTHER" id="PTHR45689:SF13">
    <property type="entry name" value="CYCLIC NUCLEOTIDE-BINDING DOMAIN-CONTAINING PROTEIN"/>
    <property type="match status" value="1"/>
</dbReference>
<dbReference type="GeneID" id="19953407"/>
<dbReference type="InterPro" id="IPR000595">
    <property type="entry name" value="cNMP-bd_dom"/>
</dbReference>
<evidence type="ECO:0000256" key="8">
    <source>
        <dbReference type="ARBA" id="ARBA00023303"/>
    </source>
</evidence>
<dbReference type="SMART" id="SM00100">
    <property type="entry name" value="cNMP"/>
    <property type="match status" value="1"/>
</dbReference>
<dbReference type="VEuPathDB" id="FungiDB:SDRG_12680"/>
<reference evidence="12 13" key="1">
    <citation type="submission" date="2012-04" db="EMBL/GenBank/DDBJ databases">
        <title>The Genome Sequence of Saprolegnia declina VS20.</title>
        <authorList>
            <consortium name="The Broad Institute Genome Sequencing Platform"/>
            <person name="Russ C."/>
            <person name="Nusbaum C."/>
            <person name="Tyler B."/>
            <person name="van West P."/>
            <person name="Dieguez-Uribeondo J."/>
            <person name="de Bruijn I."/>
            <person name="Tripathy S."/>
            <person name="Jiang R."/>
            <person name="Young S.K."/>
            <person name="Zeng Q."/>
            <person name="Gargeya S."/>
            <person name="Fitzgerald M."/>
            <person name="Haas B."/>
            <person name="Abouelleil A."/>
            <person name="Alvarado L."/>
            <person name="Arachchi H.M."/>
            <person name="Berlin A."/>
            <person name="Chapman S.B."/>
            <person name="Goldberg J."/>
            <person name="Griggs A."/>
            <person name="Gujja S."/>
            <person name="Hansen M."/>
            <person name="Howarth C."/>
            <person name="Imamovic A."/>
            <person name="Larimer J."/>
            <person name="McCowen C."/>
            <person name="Montmayeur A."/>
            <person name="Murphy C."/>
            <person name="Neiman D."/>
            <person name="Pearson M."/>
            <person name="Priest M."/>
            <person name="Roberts A."/>
            <person name="Saif S."/>
            <person name="Shea T."/>
            <person name="Sisk P."/>
            <person name="Sykes S."/>
            <person name="Wortman J."/>
            <person name="Nusbaum C."/>
            <person name="Birren B."/>
        </authorList>
    </citation>
    <scope>NUCLEOTIDE SEQUENCE [LARGE SCALE GENOMIC DNA]</scope>
    <source>
        <strain evidence="12 13">VS20</strain>
    </source>
</reference>
<dbReference type="PROSITE" id="PS50042">
    <property type="entry name" value="CNMP_BINDING_3"/>
    <property type="match status" value="1"/>
</dbReference>
<dbReference type="AlphaFoldDB" id="T0PVY7"/>
<dbReference type="OMA" id="YRSKRMA"/>
<dbReference type="CDD" id="cd00038">
    <property type="entry name" value="CAP_ED"/>
    <property type="match status" value="1"/>
</dbReference>
<dbReference type="eggNOG" id="KOG0498">
    <property type="taxonomic scope" value="Eukaryota"/>
</dbReference>
<name>T0PVY7_SAPDV</name>
<evidence type="ECO:0000313" key="12">
    <source>
        <dbReference type="EMBL" id="EQC29679.1"/>
    </source>
</evidence>
<dbReference type="RefSeq" id="XP_008616983.1">
    <property type="nucleotide sequence ID" value="XM_008618761.1"/>
</dbReference>
<evidence type="ECO:0000256" key="5">
    <source>
        <dbReference type="ARBA" id="ARBA00023065"/>
    </source>
</evidence>
<dbReference type="InParanoid" id="T0PVY7"/>
<dbReference type="Pfam" id="PF00027">
    <property type="entry name" value="cNMP_binding"/>
    <property type="match status" value="1"/>
</dbReference>
<accession>T0PVY7</accession>
<feature type="transmembrane region" description="Helical" evidence="10">
    <location>
        <begin position="295"/>
        <end position="318"/>
    </location>
</feature>
<dbReference type="PANTHER" id="PTHR45689">
    <property type="entry name" value="I[[H]] CHANNEL, ISOFORM E"/>
    <property type="match status" value="1"/>
</dbReference>
<keyword evidence="13" id="KW-1185">Reference proteome</keyword>
<dbReference type="SUPFAM" id="SSF51206">
    <property type="entry name" value="cAMP-binding domain-like"/>
    <property type="match status" value="1"/>
</dbReference>
<evidence type="ECO:0000256" key="1">
    <source>
        <dbReference type="ARBA" id="ARBA00004141"/>
    </source>
</evidence>